<feature type="compositionally biased region" description="Basic and acidic residues" evidence="7">
    <location>
        <begin position="397"/>
        <end position="409"/>
    </location>
</feature>
<evidence type="ECO:0000313" key="10">
    <source>
        <dbReference type="Proteomes" id="UP001175227"/>
    </source>
</evidence>
<protein>
    <recommendedName>
        <fullName evidence="6">PinX1-related protein 1</fullName>
    </recommendedName>
</protein>
<feature type="region of interest" description="Disordered" evidence="7">
    <location>
        <begin position="250"/>
        <end position="333"/>
    </location>
</feature>
<evidence type="ECO:0000256" key="4">
    <source>
        <dbReference type="ARBA" id="ARBA00023242"/>
    </source>
</evidence>
<organism evidence="9 10">
    <name type="scientific">Armillaria novae-zelandiae</name>
    <dbReference type="NCBI Taxonomy" id="153914"/>
    <lineage>
        <taxon>Eukaryota</taxon>
        <taxon>Fungi</taxon>
        <taxon>Dikarya</taxon>
        <taxon>Basidiomycota</taxon>
        <taxon>Agaricomycotina</taxon>
        <taxon>Agaricomycetes</taxon>
        <taxon>Agaricomycetidae</taxon>
        <taxon>Agaricales</taxon>
        <taxon>Marasmiineae</taxon>
        <taxon>Physalacriaceae</taxon>
        <taxon>Armillaria</taxon>
    </lineage>
</organism>
<feature type="region of interest" description="Disordered" evidence="7">
    <location>
        <begin position="351"/>
        <end position="490"/>
    </location>
</feature>
<dbReference type="PANTHER" id="PTHR23149">
    <property type="entry name" value="G PATCH DOMAIN CONTAINING PROTEIN"/>
    <property type="match status" value="1"/>
</dbReference>
<evidence type="ECO:0000256" key="2">
    <source>
        <dbReference type="ARBA" id="ARBA00022517"/>
    </source>
</evidence>
<gene>
    <name evidence="9" type="ORF">IW261DRAFT_1559622</name>
</gene>
<feature type="domain" description="G-patch" evidence="8">
    <location>
        <begin position="25"/>
        <end position="71"/>
    </location>
</feature>
<keyword evidence="3" id="KW-0698">rRNA processing</keyword>
<name>A0AA39PME9_9AGAR</name>
<comment type="similarity">
    <text evidence="5">Belongs to the PINX1 family.</text>
</comment>
<dbReference type="InterPro" id="IPR050656">
    <property type="entry name" value="PINX1"/>
</dbReference>
<dbReference type="SMART" id="SM00443">
    <property type="entry name" value="G_patch"/>
    <property type="match status" value="1"/>
</dbReference>
<feature type="compositionally biased region" description="Basic and acidic residues" evidence="7">
    <location>
        <begin position="119"/>
        <end position="131"/>
    </location>
</feature>
<keyword evidence="10" id="KW-1185">Reference proteome</keyword>
<evidence type="ECO:0000259" key="8">
    <source>
        <dbReference type="PROSITE" id="PS50174"/>
    </source>
</evidence>
<accession>A0AA39PME9</accession>
<dbReference type="PANTHER" id="PTHR23149:SF31">
    <property type="entry name" value="PROTEIN PXR1"/>
    <property type="match status" value="1"/>
</dbReference>
<dbReference type="Pfam" id="PF01585">
    <property type="entry name" value="G-patch"/>
    <property type="match status" value="1"/>
</dbReference>
<evidence type="ECO:0000256" key="1">
    <source>
        <dbReference type="ARBA" id="ARBA00004604"/>
    </source>
</evidence>
<dbReference type="AlphaFoldDB" id="A0AA39PME9"/>
<evidence type="ECO:0000256" key="5">
    <source>
        <dbReference type="ARBA" id="ARBA00038007"/>
    </source>
</evidence>
<evidence type="ECO:0000313" key="9">
    <source>
        <dbReference type="EMBL" id="KAK0486214.1"/>
    </source>
</evidence>
<dbReference type="EMBL" id="JAUEPR010000004">
    <property type="protein sequence ID" value="KAK0486214.1"/>
    <property type="molecule type" value="Genomic_DNA"/>
</dbReference>
<evidence type="ECO:0000256" key="3">
    <source>
        <dbReference type="ARBA" id="ARBA00022552"/>
    </source>
</evidence>
<feature type="compositionally biased region" description="Polar residues" evidence="7">
    <location>
        <begin position="287"/>
        <end position="299"/>
    </location>
</feature>
<sequence length="490" mass="53458">MGLSGRKVKQRISADPRNLSWADDASKFGAAYLSKFGWSSSEGLGVSGEGRTSHIKVSQKLDMMGIGAAHQKDPNGIAWKQNKDFENVLMRLNAAQGGAQVVEEQFALGGQFISETKIADDGSADERETKKKEKKEKKRKREEKGDEEGKKKKTKKTKTHESEPANSIEEPVVPAAKPPTQRVLPRHRAHRARAIAAKNRVATSDTAMAEILGISQSATPQSSTPVEREELPTLETLTVSTKSVADYFKERLLSKSGKSTPAERTDNEEEASRGGIGSGSSRAWLLTSPSGKTTPAELESSSRTDNDDVPRGGIGSFNTRPTSDGDDAPHRIGIGMSKFSSLISSSFLAATSASTLSSTPPNGDGEAESESMRTVKEKKRKDKLGEQDGDNNGVRNMEMESEGHDDKKAEKKKRKEAKKRKEQEQKGDVGPTPDAAALANKKSEKKKRKEAKDELEVGGPENGSEVKLSKEERKREKKEKKRRKLESQAC</sequence>
<dbReference type="GO" id="GO:0003676">
    <property type="term" value="F:nucleic acid binding"/>
    <property type="evidence" value="ECO:0007669"/>
    <property type="project" value="InterPro"/>
</dbReference>
<evidence type="ECO:0000256" key="6">
    <source>
        <dbReference type="ARBA" id="ARBA00041961"/>
    </source>
</evidence>
<feature type="compositionally biased region" description="Basic residues" evidence="7">
    <location>
        <begin position="132"/>
        <end position="141"/>
    </location>
</feature>
<feature type="compositionally biased region" description="Basic and acidic residues" evidence="7">
    <location>
        <begin position="300"/>
        <end position="310"/>
    </location>
</feature>
<proteinExistence type="inferred from homology"/>
<dbReference type="GO" id="GO:0005730">
    <property type="term" value="C:nucleolus"/>
    <property type="evidence" value="ECO:0007669"/>
    <property type="project" value="UniProtKB-SubCell"/>
</dbReference>
<dbReference type="GO" id="GO:0006364">
    <property type="term" value="P:rRNA processing"/>
    <property type="evidence" value="ECO:0007669"/>
    <property type="project" value="UniProtKB-KW"/>
</dbReference>
<dbReference type="PROSITE" id="PS50174">
    <property type="entry name" value="G_PATCH"/>
    <property type="match status" value="1"/>
</dbReference>
<evidence type="ECO:0000256" key="7">
    <source>
        <dbReference type="SAM" id="MobiDB-lite"/>
    </source>
</evidence>
<comment type="subcellular location">
    <subcellularLocation>
        <location evidence="1">Nucleus</location>
        <location evidence="1">Nucleolus</location>
    </subcellularLocation>
</comment>
<feature type="compositionally biased region" description="Basic residues" evidence="7">
    <location>
        <begin position="475"/>
        <end position="484"/>
    </location>
</feature>
<reference evidence="9" key="1">
    <citation type="submission" date="2023-06" db="EMBL/GenBank/DDBJ databases">
        <authorList>
            <consortium name="Lawrence Berkeley National Laboratory"/>
            <person name="Ahrendt S."/>
            <person name="Sahu N."/>
            <person name="Indic B."/>
            <person name="Wong-Bajracharya J."/>
            <person name="Merenyi Z."/>
            <person name="Ke H.-M."/>
            <person name="Monk M."/>
            <person name="Kocsube S."/>
            <person name="Drula E."/>
            <person name="Lipzen A."/>
            <person name="Balint B."/>
            <person name="Henrissat B."/>
            <person name="Andreopoulos B."/>
            <person name="Martin F.M."/>
            <person name="Harder C.B."/>
            <person name="Rigling D."/>
            <person name="Ford K.L."/>
            <person name="Foster G.D."/>
            <person name="Pangilinan J."/>
            <person name="Papanicolaou A."/>
            <person name="Barry K."/>
            <person name="LaButti K."/>
            <person name="Viragh M."/>
            <person name="Koriabine M."/>
            <person name="Yan M."/>
            <person name="Riley R."/>
            <person name="Champramary S."/>
            <person name="Plett K.L."/>
            <person name="Tsai I.J."/>
            <person name="Slot J."/>
            <person name="Sipos G."/>
            <person name="Plett J."/>
            <person name="Nagy L.G."/>
            <person name="Grigoriev I.V."/>
        </authorList>
    </citation>
    <scope>NUCLEOTIDE SEQUENCE</scope>
    <source>
        <strain evidence="9">ICMP 16352</strain>
    </source>
</reference>
<feature type="compositionally biased region" description="Polar residues" evidence="7">
    <location>
        <begin position="214"/>
        <end position="223"/>
    </location>
</feature>
<feature type="region of interest" description="Disordered" evidence="7">
    <location>
        <begin position="214"/>
        <end position="234"/>
    </location>
</feature>
<dbReference type="Proteomes" id="UP001175227">
    <property type="component" value="Unassembled WGS sequence"/>
</dbReference>
<comment type="caution">
    <text evidence="9">The sequence shown here is derived from an EMBL/GenBank/DDBJ whole genome shotgun (WGS) entry which is preliminary data.</text>
</comment>
<keyword evidence="2" id="KW-0690">Ribosome biogenesis</keyword>
<keyword evidence="4" id="KW-0539">Nucleus</keyword>
<dbReference type="InterPro" id="IPR000467">
    <property type="entry name" value="G_patch_dom"/>
</dbReference>
<feature type="region of interest" description="Disordered" evidence="7">
    <location>
        <begin position="119"/>
        <end position="189"/>
    </location>
</feature>